<name>J3NSF8_GAET3</name>
<dbReference type="InterPro" id="IPR036259">
    <property type="entry name" value="MFS_trans_sf"/>
</dbReference>
<feature type="transmembrane region" description="Helical" evidence="7">
    <location>
        <begin position="404"/>
        <end position="422"/>
    </location>
</feature>
<keyword evidence="5 7" id="KW-0472">Membrane</keyword>
<evidence type="ECO:0000313" key="10">
    <source>
        <dbReference type="Proteomes" id="UP000006039"/>
    </source>
</evidence>
<dbReference type="AlphaFoldDB" id="J3NSF8"/>
<evidence type="ECO:0000256" key="3">
    <source>
        <dbReference type="ARBA" id="ARBA00022692"/>
    </source>
</evidence>
<feature type="transmembrane region" description="Helical" evidence="7">
    <location>
        <begin position="53"/>
        <end position="73"/>
    </location>
</feature>
<dbReference type="HOGENOM" id="CLU_018303_1_1_1"/>
<keyword evidence="3 7" id="KW-0812">Transmembrane</keyword>
<dbReference type="RefSeq" id="XP_009220266.1">
    <property type="nucleotide sequence ID" value="XM_009222002.1"/>
</dbReference>
<dbReference type="PANTHER" id="PTHR19432">
    <property type="entry name" value="SUGAR TRANSPORTER"/>
    <property type="match status" value="1"/>
</dbReference>
<accession>J3NSF8</accession>
<dbReference type="VEuPathDB" id="FungiDB:GGTG_04210"/>
<feature type="transmembrane region" description="Helical" evidence="7">
    <location>
        <begin position="428"/>
        <end position="450"/>
    </location>
</feature>
<dbReference type="Proteomes" id="UP000006039">
    <property type="component" value="Unassembled WGS sequence"/>
</dbReference>
<evidence type="ECO:0000256" key="2">
    <source>
        <dbReference type="ARBA" id="ARBA00022448"/>
    </source>
</evidence>
<keyword evidence="2" id="KW-0813">Transport</keyword>
<dbReference type="EnsemblFungi" id="EJT79121">
    <property type="protein sequence ID" value="EJT79121"/>
    <property type="gene ID" value="GGTG_04210"/>
</dbReference>
<feature type="transmembrane region" description="Helical" evidence="7">
    <location>
        <begin position="526"/>
        <end position="549"/>
    </location>
</feature>
<organism evidence="8">
    <name type="scientific">Gaeumannomyces tritici (strain R3-111a-1)</name>
    <name type="common">Wheat and barley take-all root rot fungus</name>
    <name type="synonym">Gaeumannomyces graminis var. tritici</name>
    <dbReference type="NCBI Taxonomy" id="644352"/>
    <lineage>
        <taxon>Eukaryota</taxon>
        <taxon>Fungi</taxon>
        <taxon>Dikarya</taxon>
        <taxon>Ascomycota</taxon>
        <taxon>Pezizomycotina</taxon>
        <taxon>Sordariomycetes</taxon>
        <taxon>Sordariomycetidae</taxon>
        <taxon>Magnaporthales</taxon>
        <taxon>Magnaporthaceae</taxon>
        <taxon>Gaeumannomyces</taxon>
    </lineage>
</organism>
<dbReference type="Pfam" id="PF13347">
    <property type="entry name" value="MFS_2"/>
    <property type="match status" value="1"/>
</dbReference>
<evidence type="ECO:0000256" key="4">
    <source>
        <dbReference type="ARBA" id="ARBA00022989"/>
    </source>
</evidence>
<protein>
    <recommendedName>
        <fullName evidence="11">General alpha-glucoside permease</fullName>
    </recommendedName>
</protein>
<reference evidence="9" key="4">
    <citation type="journal article" date="2015" name="G3 (Bethesda)">
        <title>Genome sequences of three phytopathogenic species of the Magnaporthaceae family of fungi.</title>
        <authorList>
            <person name="Okagaki L.H."/>
            <person name="Nunes C.C."/>
            <person name="Sailsbery J."/>
            <person name="Clay B."/>
            <person name="Brown D."/>
            <person name="John T."/>
            <person name="Oh Y."/>
            <person name="Young N."/>
            <person name="Fitzgerald M."/>
            <person name="Haas B.J."/>
            <person name="Zeng Q."/>
            <person name="Young S."/>
            <person name="Adiconis X."/>
            <person name="Fan L."/>
            <person name="Levin J.Z."/>
            <person name="Mitchell T.K."/>
            <person name="Okubara P.A."/>
            <person name="Farman M.L."/>
            <person name="Kohn L.M."/>
            <person name="Birren B."/>
            <person name="Ma L.-J."/>
            <person name="Dean R.A."/>
        </authorList>
    </citation>
    <scope>NUCLEOTIDE SEQUENCE</scope>
    <source>
        <strain evidence="9">R3-111a-1</strain>
    </source>
</reference>
<dbReference type="Gene3D" id="1.20.1250.20">
    <property type="entry name" value="MFS general substrate transporter like domains"/>
    <property type="match status" value="1"/>
</dbReference>
<feature type="transmembrane region" description="Helical" evidence="7">
    <location>
        <begin position="354"/>
        <end position="372"/>
    </location>
</feature>
<feature type="region of interest" description="Disordered" evidence="6">
    <location>
        <begin position="491"/>
        <end position="513"/>
    </location>
</feature>
<feature type="transmembrane region" description="Helical" evidence="7">
    <location>
        <begin position="198"/>
        <end position="218"/>
    </location>
</feature>
<evidence type="ECO:0000256" key="6">
    <source>
        <dbReference type="SAM" id="MobiDB-lite"/>
    </source>
</evidence>
<feature type="transmembrane region" description="Helical" evidence="7">
    <location>
        <begin position="259"/>
        <end position="281"/>
    </location>
</feature>
<evidence type="ECO:0000256" key="1">
    <source>
        <dbReference type="ARBA" id="ARBA00004141"/>
    </source>
</evidence>
<reference evidence="8" key="2">
    <citation type="submission" date="2010-07" db="EMBL/GenBank/DDBJ databases">
        <authorList>
            <consortium name="The Broad Institute Genome Sequencing Platform"/>
            <consortium name="Broad Institute Genome Sequencing Center for Infectious Disease"/>
            <person name="Ma L.-J."/>
            <person name="Dead R."/>
            <person name="Young S."/>
            <person name="Zeng Q."/>
            <person name="Koehrsen M."/>
            <person name="Alvarado L."/>
            <person name="Berlin A."/>
            <person name="Chapman S.B."/>
            <person name="Chen Z."/>
            <person name="Freedman E."/>
            <person name="Gellesch M."/>
            <person name="Goldberg J."/>
            <person name="Griggs A."/>
            <person name="Gujja S."/>
            <person name="Heilman E.R."/>
            <person name="Heiman D."/>
            <person name="Hepburn T."/>
            <person name="Howarth C."/>
            <person name="Jen D."/>
            <person name="Larson L."/>
            <person name="Mehta T."/>
            <person name="Neiman D."/>
            <person name="Pearson M."/>
            <person name="Roberts A."/>
            <person name="Saif S."/>
            <person name="Shea T."/>
            <person name="Shenoy N."/>
            <person name="Sisk P."/>
            <person name="Stolte C."/>
            <person name="Sykes S."/>
            <person name="Walk T."/>
            <person name="White J."/>
            <person name="Yandava C."/>
            <person name="Haas B."/>
            <person name="Nusbaum C."/>
            <person name="Birren B."/>
        </authorList>
    </citation>
    <scope>NUCLEOTIDE SEQUENCE</scope>
    <source>
        <strain evidence="8">R3-111a-1</strain>
    </source>
</reference>
<reference evidence="10" key="1">
    <citation type="submission" date="2010-07" db="EMBL/GenBank/DDBJ databases">
        <title>The genome sequence of Gaeumannomyces graminis var. tritici strain R3-111a-1.</title>
        <authorList>
            <consortium name="The Broad Institute Genome Sequencing Platform"/>
            <person name="Ma L.-J."/>
            <person name="Dead R."/>
            <person name="Young S."/>
            <person name="Zeng Q."/>
            <person name="Koehrsen M."/>
            <person name="Alvarado L."/>
            <person name="Berlin A."/>
            <person name="Chapman S.B."/>
            <person name="Chen Z."/>
            <person name="Freedman E."/>
            <person name="Gellesch M."/>
            <person name="Goldberg J."/>
            <person name="Griggs A."/>
            <person name="Gujja S."/>
            <person name="Heilman E.R."/>
            <person name="Heiman D."/>
            <person name="Hepburn T."/>
            <person name="Howarth C."/>
            <person name="Jen D."/>
            <person name="Larson L."/>
            <person name="Mehta T."/>
            <person name="Neiman D."/>
            <person name="Pearson M."/>
            <person name="Roberts A."/>
            <person name="Saif S."/>
            <person name="Shea T."/>
            <person name="Shenoy N."/>
            <person name="Sisk P."/>
            <person name="Stolte C."/>
            <person name="Sykes S."/>
            <person name="Walk T."/>
            <person name="White J."/>
            <person name="Yandava C."/>
            <person name="Haas B."/>
            <person name="Nusbaum C."/>
            <person name="Birren B."/>
        </authorList>
    </citation>
    <scope>NUCLEOTIDE SEQUENCE [LARGE SCALE GENOMIC DNA]</scope>
    <source>
        <strain evidence="10">R3-111a-1</strain>
    </source>
</reference>
<keyword evidence="10" id="KW-1185">Reference proteome</keyword>
<sequence>MAKEPISAGKTSSAKLVVLALPLAGLQAFFAILTSYGTPYLQTLGVSKTAAGLLWLSGPLFGTLLQPCVGLWSDASRTRWGRRKPFMVVGAFGCALSLMALVHADTLSVWLTNSTGRAGAGTRTVALLALSFLNASIQPLQGASRAFLFDNTCPSRQSVAAAWASRATSFVNILFYFVGNVDLPRLLPFLGNTQAKVLALLAVAVNFVTLVVACVAVSEPPSPALDDRPGKRLADVVRDLVDTARNLPWRIKEVMVVQALSWVGWTPFLFYMSMWVCIYRSGHMEEKLLTRDEAATSARYVRIRNIVRSFGNPPFADITPDIEQERARLPSSPIPSPSDKEAFAQLTAASHRKASLGFLLFALSTASWVLLLPRLTRRLSKAQSARQAGCPRAGPAEAVLLSRVWLGSQLLFSVCMVCFVLASTHLFALALMALVGCPWAVTVWVPFALIGMDLKSEANEHSCWAAGSDVNRGLERHGLLEDENGAEIGYNSSSEDDEDAVPSGARAHGGDTSRDRGGAVFGLHNIAMAAPQILGIAACSFVFGMLVPLDEANSGPVFAIGVVSGILAAGQLLRGGLCKASTEICAS</sequence>
<reference evidence="8" key="3">
    <citation type="submission" date="2010-09" db="EMBL/GenBank/DDBJ databases">
        <title>Annotation of Gaeumannomyces graminis var. tritici R3-111a-1.</title>
        <authorList>
            <consortium name="The Broad Institute Genome Sequencing Platform"/>
            <person name="Ma L.-J."/>
            <person name="Dead R."/>
            <person name="Young S.K."/>
            <person name="Zeng Q."/>
            <person name="Gargeya S."/>
            <person name="Fitzgerald M."/>
            <person name="Haas B."/>
            <person name="Abouelleil A."/>
            <person name="Alvarado L."/>
            <person name="Arachchi H.M."/>
            <person name="Berlin A."/>
            <person name="Brown A."/>
            <person name="Chapman S.B."/>
            <person name="Chen Z."/>
            <person name="Dunbar C."/>
            <person name="Freedman E."/>
            <person name="Gearin G."/>
            <person name="Gellesch M."/>
            <person name="Goldberg J."/>
            <person name="Griggs A."/>
            <person name="Gujja S."/>
            <person name="Heiman D."/>
            <person name="Howarth C."/>
            <person name="Larson L."/>
            <person name="Lui A."/>
            <person name="MacDonald P.J.P."/>
            <person name="Mehta T."/>
            <person name="Montmayeur A."/>
            <person name="Murphy C."/>
            <person name="Neiman D."/>
            <person name="Pearson M."/>
            <person name="Priest M."/>
            <person name="Roberts A."/>
            <person name="Saif S."/>
            <person name="Shea T."/>
            <person name="Shenoy N."/>
            <person name="Sisk P."/>
            <person name="Stolte C."/>
            <person name="Sykes S."/>
            <person name="Yandava C."/>
            <person name="Wortman J."/>
            <person name="Nusbaum C."/>
            <person name="Birren B."/>
        </authorList>
    </citation>
    <scope>NUCLEOTIDE SEQUENCE</scope>
    <source>
        <strain evidence="8">R3-111a-1</strain>
    </source>
</reference>
<comment type="subcellular location">
    <subcellularLocation>
        <location evidence="1">Membrane</location>
        <topology evidence="1">Multi-pass membrane protein</topology>
    </subcellularLocation>
</comment>
<feature type="transmembrane region" description="Helical" evidence="7">
    <location>
        <begin position="160"/>
        <end position="178"/>
    </location>
</feature>
<feature type="transmembrane region" description="Helical" evidence="7">
    <location>
        <begin position="555"/>
        <end position="573"/>
    </location>
</feature>
<gene>
    <name evidence="9" type="primary">20344668</name>
    <name evidence="8" type="ORF">GGTG_04210</name>
</gene>
<dbReference type="EMBL" id="GL385396">
    <property type="protein sequence ID" value="EJT79121.1"/>
    <property type="molecule type" value="Genomic_DNA"/>
</dbReference>
<reference evidence="9" key="5">
    <citation type="submission" date="2018-04" db="UniProtKB">
        <authorList>
            <consortium name="EnsemblFungi"/>
        </authorList>
    </citation>
    <scope>IDENTIFICATION</scope>
    <source>
        <strain evidence="9">R3-111a-1</strain>
    </source>
</reference>
<evidence type="ECO:0000256" key="5">
    <source>
        <dbReference type="ARBA" id="ARBA00023136"/>
    </source>
</evidence>
<dbReference type="OrthoDB" id="28755at2759"/>
<evidence type="ECO:0000313" key="9">
    <source>
        <dbReference type="EnsemblFungi" id="EJT79121"/>
    </source>
</evidence>
<dbReference type="STRING" id="644352.J3NSF8"/>
<feature type="transmembrane region" description="Helical" evidence="7">
    <location>
        <begin position="85"/>
        <end position="104"/>
    </location>
</feature>
<evidence type="ECO:0000313" key="8">
    <source>
        <dbReference type="EMBL" id="EJT79121.1"/>
    </source>
</evidence>
<keyword evidence="4 7" id="KW-1133">Transmembrane helix</keyword>
<dbReference type="SUPFAM" id="SSF103473">
    <property type="entry name" value="MFS general substrate transporter"/>
    <property type="match status" value="1"/>
</dbReference>
<dbReference type="GeneID" id="20344668"/>
<dbReference type="eggNOG" id="KOG0637">
    <property type="taxonomic scope" value="Eukaryota"/>
</dbReference>
<evidence type="ECO:0008006" key="11">
    <source>
        <dbReference type="Google" id="ProtNLM"/>
    </source>
</evidence>
<dbReference type="PANTHER" id="PTHR19432:SF35">
    <property type="entry name" value="SOLUTE CARRIER FAMILY 45 MEMBER 3 ISOFORM X1"/>
    <property type="match status" value="1"/>
</dbReference>
<dbReference type="GO" id="GO:0005886">
    <property type="term" value="C:plasma membrane"/>
    <property type="evidence" value="ECO:0007669"/>
    <property type="project" value="TreeGrafter"/>
</dbReference>
<feature type="transmembrane region" description="Helical" evidence="7">
    <location>
        <begin position="12"/>
        <end position="33"/>
    </location>
</feature>
<proteinExistence type="predicted"/>
<dbReference type="GO" id="GO:0008506">
    <property type="term" value="F:sucrose:proton symporter activity"/>
    <property type="evidence" value="ECO:0007669"/>
    <property type="project" value="TreeGrafter"/>
</dbReference>
<evidence type="ECO:0000256" key="7">
    <source>
        <dbReference type="SAM" id="Phobius"/>
    </source>
</evidence>